<dbReference type="EMBL" id="CP000155">
    <property type="protein sequence ID" value="ABC28942.1"/>
    <property type="molecule type" value="Genomic_DNA"/>
</dbReference>
<dbReference type="Proteomes" id="UP000000238">
    <property type="component" value="Chromosome"/>
</dbReference>
<reference evidence="2 3" key="1">
    <citation type="journal article" date="2005" name="Nucleic Acids Res.">
        <title>Genomic blueprint of Hahella chejuensis, a marine microbe producing an algicidal agent.</title>
        <authorList>
            <person name="Jeong H."/>
            <person name="Yim J.H."/>
            <person name="Lee C."/>
            <person name="Choi S.-H."/>
            <person name="Park Y.K."/>
            <person name="Yoon S.H."/>
            <person name="Hur C.-G."/>
            <person name="Kang H.-Y."/>
            <person name="Kim D."/>
            <person name="Lee H.H."/>
            <person name="Park K.H."/>
            <person name="Park S.-H."/>
            <person name="Park H.-S."/>
            <person name="Lee H.K."/>
            <person name="Oh T.K."/>
            <person name="Kim J.F."/>
        </authorList>
    </citation>
    <scope>NUCLEOTIDE SEQUENCE [LARGE SCALE GENOMIC DNA]</scope>
    <source>
        <strain evidence="2 3">KCTC 2396</strain>
    </source>
</reference>
<protein>
    <submittedName>
        <fullName evidence="2">Uncharacterized protein</fullName>
    </submittedName>
</protein>
<dbReference type="STRING" id="349521.HCH_02113"/>
<keyword evidence="3" id="KW-1185">Reference proteome</keyword>
<dbReference type="eggNOG" id="COG2931">
    <property type="taxonomic scope" value="Bacteria"/>
</dbReference>
<name>Q2SK82_HAHCH</name>
<dbReference type="PANTHER" id="PTHR39431:SF1">
    <property type="entry name" value="FRPA_C-RELATED PROTEIN"/>
    <property type="match status" value="1"/>
</dbReference>
<accession>Q2SK82</accession>
<proteinExistence type="predicted"/>
<organism evidence="2 3">
    <name type="scientific">Hahella chejuensis (strain KCTC 2396)</name>
    <dbReference type="NCBI Taxonomy" id="349521"/>
    <lineage>
        <taxon>Bacteria</taxon>
        <taxon>Pseudomonadati</taxon>
        <taxon>Pseudomonadota</taxon>
        <taxon>Gammaproteobacteria</taxon>
        <taxon>Oceanospirillales</taxon>
        <taxon>Hahellaceae</taxon>
        <taxon>Hahella</taxon>
    </lineage>
</organism>
<feature type="coiled-coil region" evidence="1">
    <location>
        <begin position="376"/>
        <end position="428"/>
    </location>
</feature>
<dbReference type="HOGENOM" id="CLU_638992_0_0_6"/>
<evidence type="ECO:0000256" key="1">
    <source>
        <dbReference type="SAM" id="Coils"/>
    </source>
</evidence>
<evidence type="ECO:0000313" key="2">
    <source>
        <dbReference type="EMBL" id="ABC28942.1"/>
    </source>
</evidence>
<dbReference type="KEGG" id="hch:HCH_02113"/>
<dbReference type="RefSeq" id="WP_011396013.1">
    <property type="nucleotide sequence ID" value="NC_007645.1"/>
</dbReference>
<dbReference type="OrthoDB" id="1676884at2"/>
<sequence length="429" mass="46322">MQIQSSSIQLANQSAAQEKTLERERLLFVSSQPSPVDASGSYLLSQRQSYFNYDANQSESAQVYSRVLSGDGQTEVLDRSSTLSQIVQVGLQGEEAVRVIAGGAIGGMSVAGEAIVAFSRYSFTSESQSSTTVSSGVINLQDGTEISFTLYLTRERATVVQSQSSLLISARVMTDPLVLNFGAETATLRNTSFSFDLNGDGLQEDIAELGVGSGYLVLDVNGDGEINNGGEVFGAYSGDGLGDLSRYDADGNRWIDESDPVFSSLRVWAASENGDKQLLSLKEVGVGAIYLGSTPDSFELVGDYGRVLGRTKATGIMLMESGEVRTLQEIDLAHSAPDRMRPSSAEVIEEARAELSLGGAQASSDGAQGSSFLLGMQDVLARLNELRERQKQYLEAMAPATVKFKSPLEQLLTRMEEERRKLQRRLHKD</sequence>
<evidence type="ECO:0000313" key="3">
    <source>
        <dbReference type="Proteomes" id="UP000000238"/>
    </source>
</evidence>
<gene>
    <name evidence="2" type="ordered locus">HCH_02113</name>
</gene>
<dbReference type="AlphaFoldDB" id="Q2SK82"/>
<dbReference type="PANTHER" id="PTHR39431">
    <property type="entry name" value="FRPA/C-RELATED PROTEIN"/>
    <property type="match status" value="1"/>
</dbReference>
<keyword evidence="1" id="KW-0175">Coiled coil</keyword>